<sequence length="76" mass="7954">MATKSSGVPSHELNETPSFATFMAQSISAVITWSFCNLDKNGICFDGPDTASPPPCDVDGKSCGTLKTSECCFSLA</sequence>
<reference evidence="1" key="1">
    <citation type="journal article" date="2019" name="bioRxiv">
        <title>The Genome of the Zebra Mussel, Dreissena polymorpha: A Resource for Invasive Species Research.</title>
        <authorList>
            <person name="McCartney M.A."/>
            <person name="Auch B."/>
            <person name="Kono T."/>
            <person name="Mallez S."/>
            <person name="Zhang Y."/>
            <person name="Obille A."/>
            <person name="Becker A."/>
            <person name="Abrahante J.E."/>
            <person name="Garbe J."/>
            <person name="Badalamenti J.P."/>
            <person name="Herman A."/>
            <person name="Mangelson H."/>
            <person name="Liachko I."/>
            <person name="Sullivan S."/>
            <person name="Sone E.D."/>
            <person name="Koren S."/>
            <person name="Silverstein K.A.T."/>
            <person name="Beckman K.B."/>
            <person name="Gohl D.M."/>
        </authorList>
    </citation>
    <scope>NUCLEOTIDE SEQUENCE</scope>
    <source>
        <strain evidence="1">Duluth1</strain>
        <tissue evidence="1">Whole animal</tissue>
    </source>
</reference>
<dbReference type="Proteomes" id="UP000828390">
    <property type="component" value="Unassembled WGS sequence"/>
</dbReference>
<name>A0A9D4KN30_DREPO</name>
<gene>
    <name evidence="1" type="ORF">DPMN_115975</name>
</gene>
<dbReference type="AlphaFoldDB" id="A0A9D4KN30"/>
<keyword evidence="2" id="KW-1185">Reference proteome</keyword>
<comment type="caution">
    <text evidence="1">The sequence shown here is derived from an EMBL/GenBank/DDBJ whole genome shotgun (WGS) entry which is preliminary data.</text>
</comment>
<accession>A0A9D4KN30</accession>
<proteinExistence type="predicted"/>
<evidence type="ECO:0000313" key="2">
    <source>
        <dbReference type="Proteomes" id="UP000828390"/>
    </source>
</evidence>
<dbReference type="EMBL" id="JAIWYP010000004">
    <property type="protein sequence ID" value="KAH3842479.1"/>
    <property type="molecule type" value="Genomic_DNA"/>
</dbReference>
<evidence type="ECO:0000313" key="1">
    <source>
        <dbReference type="EMBL" id="KAH3842479.1"/>
    </source>
</evidence>
<reference evidence="1" key="2">
    <citation type="submission" date="2020-11" db="EMBL/GenBank/DDBJ databases">
        <authorList>
            <person name="McCartney M.A."/>
            <person name="Auch B."/>
            <person name="Kono T."/>
            <person name="Mallez S."/>
            <person name="Becker A."/>
            <person name="Gohl D.M."/>
            <person name="Silverstein K.A.T."/>
            <person name="Koren S."/>
            <person name="Bechman K.B."/>
            <person name="Herman A."/>
            <person name="Abrahante J.E."/>
            <person name="Garbe J."/>
        </authorList>
    </citation>
    <scope>NUCLEOTIDE SEQUENCE</scope>
    <source>
        <strain evidence="1">Duluth1</strain>
        <tissue evidence="1">Whole animal</tissue>
    </source>
</reference>
<protein>
    <submittedName>
        <fullName evidence="1">Uncharacterized protein</fullName>
    </submittedName>
</protein>
<organism evidence="1 2">
    <name type="scientific">Dreissena polymorpha</name>
    <name type="common">Zebra mussel</name>
    <name type="synonym">Mytilus polymorpha</name>
    <dbReference type="NCBI Taxonomy" id="45954"/>
    <lineage>
        <taxon>Eukaryota</taxon>
        <taxon>Metazoa</taxon>
        <taxon>Spiralia</taxon>
        <taxon>Lophotrochozoa</taxon>
        <taxon>Mollusca</taxon>
        <taxon>Bivalvia</taxon>
        <taxon>Autobranchia</taxon>
        <taxon>Heteroconchia</taxon>
        <taxon>Euheterodonta</taxon>
        <taxon>Imparidentia</taxon>
        <taxon>Neoheterodontei</taxon>
        <taxon>Myida</taxon>
        <taxon>Dreissenoidea</taxon>
        <taxon>Dreissenidae</taxon>
        <taxon>Dreissena</taxon>
    </lineage>
</organism>